<name>A0A0G4MQW0_VERLO</name>
<dbReference type="AlphaFoldDB" id="A0A0G4MQW0"/>
<gene>
    <name evidence="1" type="ORF">BN1708_020046</name>
</gene>
<sequence length="30" mass="3036">GGGGAEARRADCRGEEDCARTRGGGRGVCR</sequence>
<keyword evidence="2" id="KW-1185">Reference proteome</keyword>
<protein>
    <submittedName>
        <fullName evidence="1">Uncharacterized protein</fullName>
    </submittedName>
</protein>
<evidence type="ECO:0000313" key="2">
    <source>
        <dbReference type="Proteomes" id="UP000044602"/>
    </source>
</evidence>
<feature type="non-terminal residue" evidence="1">
    <location>
        <position position="1"/>
    </location>
</feature>
<dbReference type="EMBL" id="CVQH01024197">
    <property type="protein sequence ID" value="CRK36631.1"/>
    <property type="molecule type" value="Genomic_DNA"/>
</dbReference>
<reference evidence="1 2" key="1">
    <citation type="submission" date="2015-05" db="EMBL/GenBank/DDBJ databases">
        <authorList>
            <person name="Wang D.B."/>
            <person name="Wang M."/>
        </authorList>
    </citation>
    <scope>NUCLEOTIDE SEQUENCE [LARGE SCALE GENOMIC DNA]</scope>
    <source>
        <strain evidence="1">VL1</strain>
    </source>
</reference>
<accession>A0A0G4MQW0</accession>
<proteinExistence type="predicted"/>
<dbReference type="Proteomes" id="UP000044602">
    <property type="component" value="Unassembled WGS sequence"/>
</dbReference>
<organism evidence="1 2">
    <name type="scientific">Verticillium longisporum</name>
    <name type="common">Verticillium dahliae var. longisporum</name>
    <dbReference type="NCBI Taxonomy" id="100787"/>
    <lineage>
        <taxon>Eukaryota</taxon>
        <taxon>Fungi</taxon>
        <taxon>Dikarya</taxon>
        <taxon>Ascomycota</taxon>
        <taxon>Pezizomycotina</taxon>
        <taxon>Sordariomycetes</taxon>
        <taxon>Hypocreomycetidae</taxon>
        <taxon>Glomerellales</taxon>
        <taxon>Plectosphaerellaceae</taxon>
        <taxon>Verticillium</taxon>
    </lineage>
</organism>
<evidence type="ECO:0000313" key="1">
    <source>
        <dbReference type="EMBL" id="CRK36631.1"/>
    </source>
</evidence>